<comment type="caution">
    <text evidence="2">The sequence shown here is derived from an EMBL/GenBank/DDBJ whole genome shotgun (WGS) entry which is preliminary data.</text>
</comment>
<dbReference type="AlphaFoldDB" id="A0A8H5HXT8"/>
<dbReference type="InterPro" id="IPR011990">
    <property type="entry name" value="TPR-like_helical_dom_sf"/>
</dbReference>
<dbReference type="SUPFAM" id="SSF48452">
    <property type="entry name" value="TPR-like"/>
    <property type="match status" value="1"/>
</dbReference>
<evidence type="ECO:0000313" key="3">
    <source>
        <dbReference type="Proteomes" id="UP000518752"/>
    </source>
</evidence>
<dbReference type="Gene3D" id="1.25.40.10">
    <property type="entry name" value="Tetratricopeptide repeat domain"/>
    <property type="match status" value="1"/>
</dbReference>
<dbReference type="OrthoDB" id="2524554at2759"/>
<evidence type="ECO:0000313" key="2">
    <source>
        <dbReference type="EMBL" id="KAF5391531.1"/>
    </source>
</evidence>
<protein>
    <submittedName>
        <fullName evidence="2">Uncharacterized protein</fullName>
    </submittedName>
</protein>
<feature type="region of interest" description="Disordered" evidence="1">
    <location>
        <begin position="410"/>
        <end position="441"/>
    </location>
</feature>
<proteinExistence type="predicted"/>
<feature type="compositionally biased region" description="Low complexity" evidence="1">
    <location>
        <begin position="410"/>
        <end position="423"/>
    </location>
</feature>
<keyword evidence="3" id="KW-1185">Reference proteome</keyword>
<sequence>MLRSLHRSLVPLARRPARFTRSVRFTSSKQNDPADLPPAQTHSVQEGFAQAPIFVLNVAKRFVRFSAIGLVGLGLTFALAFESAHIWVENVEFALPKEETNDSETKRWEWNLEKENWSGDVDAAGTDPGLGVKGCHLVRAAWMAQYWGLGQTSTAVVSSDAVSQGSSGGGLSGPRGLIIIDPRLVKAEVFLREAISIAEKKKSNSGKLRPWTMSQLLSLHASILERMGPESMITAESQYERAWSSQPFISPQSARIALKLGDLNRRLGNDTEALTWWDRAIHIAQPVGQIGSTVAVPPIMPSSPYSQRSLLFTLSSLSAFYATSGDFTKAQSIAEASLQLIRSVRQPDSIASTSPAYALHALTLLQRSSVLDIHLAEVLYAQRKSTTSASVCTPWLTKAAESSQRVLRGLAGLPPNSGSPSLSITGRVDSSFSKSPSLSKPASSLYRDARRTAAEAWNLTGILLEGKDPRGALIAYANAVHFAGAGAGIDDTGDIDGGKPADGVLKADWDVIWSNYVRLKTKMDGTRG</sequence>
<evidence type="ECO:0000256" key="1">
    <source>
        <dbReference type="SAM" id="MobiDB-lite"/>
    </source>
</evidence>
<organism evidence="2 3">
    <name type="scientific">Collybiopsis confluens</name>
    <dbReference type="NCBI Taxonomy" id="2823264"/>
    <lineage>
        <taxon>Eukaryota</taxon>
        <taxon>Fungi</taxon>
        <taxon>Dikarya</taxon>
        <taxon>Basidiomycota</taxon>
        <taxon>Agaricomycotina</taxon>
        <taxon>Agaricomycetes</taxon>
        <taxon>Agaricomycetidae</taxon>
        <taxon>Agaricales</taxon>
        <taxon>Marasmiineae</taxon>
        <taxon>Omphalotaceae</taxon>
        <taxon>Collybiopsis</taxon>
    </lineage>
</organism>
<dbReference type="EMBL" id="JAACJN010000009">
    <property type="protein sequence ID" value="KAF5391531.1"/>
    <property type="molecule type" value="Genomic_DNA"/>
</dbReference>
<name>A0A8H5HXT8_9AGAR</name>
<accession>A0A8H5HXT8</accession>
<feature type="compositionally biased region" description="Low complexity" evidence="1">
    <location>
        <begin position="430"/>
        <end position="441"/>
    </location>
</feature>
<dbReference type="Proteomes" id="UP000518752">
    <property type="component" value="Unassembled WGS sequence"/>
</dbReference>
<gene>
    <name evidence="2" type="ORF">D9757_002490</name>
</gene>
<reference evidence="2 3" key="1">
    <citation type="journal article" date="2020" name="ISME J.">
        <title>Uncovering the hidden diversity of litter-decomposition mechanisms in mushroom-forming fungi.</title>
        <authorList>
            <person name="Floudas D."/>
            <person name="Bentzer J."/>
            <person name="Ahren D."/>
            <person name="Johansson T."/>
            <person name="Persson P."/>
            <person name="Tunlid A."/>
        </authorList>
    </citation>
    <scope>NUCLEOTIDE SEQUENCE [LARGE SCALE GENOMIC DNA]</scope>
    <source>
        <strain evidence="2 3">CBS 406.79</strain>
    </source>
</reference>